<sequence length="503" mass="58370">MPKHLTQYDILISCPGDVKQELEIIEKALKKFNEQIGKIYNIHLNTVHWSKDAFPQLGGKPQSLLNTQIVKDSDAAIAVFWTRFGTPTDDYDSGTEEEIEVLVNSNKQVFLYFSNCDVNPKEFEPEQYKKVQDFKEKSSIIGLYNTYDSIEEFEEKLLSHLGLYFIKKDAEDKQIISIDKNHLSVVGVRNGKTNKIPELYKSSFLAWEQLEETKQDIMSDFQKIKSINLVFSEDLQLKIKSEFSLIEKTTVVIDDKVKSRIRDFAKQYDIKINSGFFDLGNLEQKKELWVPPTPYTTNRSQYSLVGSDDEKDKYNLIIKLYNSISFYTQFRALTEKVESKYRLELAIENSGESFDEDIDVKLFMEEGKFCFIKDIPIPGDQIIEHIYEDLPKTILEPTKSASIKEYDYSFTFSSTTIPGLNHGKDHFINEYTENLDSYYIYETFNEEGEDIITFNQGYLKAKGKVHFPSVLLFNEIPNYIRYEISSKHSSDIIKGSVELEVNE</sequence>
<accession>A0A024QI97</accession>
<dbReference type="eggNOG" id="COG5635">
    <property type="taxonomic scope" value="Bacteria"/>
</dbReference>
<comment type="caution">
    <text evidence="1">The sequence shown here is derived from an EMBL/GenBank/DDBJ whole genome shotgun (WGS) entry which is preliminary data.</text>
</comment>
<evidence type="ECO:0000313" key="1">
    <source>
        <dbReference type="EMBL" id="CDQ41947.1"/>
    </source>
</evidence>
<dbReference type="RefSeq" id="WP_074436712.1">
    <property type="nucleotide sequence ID" value="NZ_BNER01000008.1"/>
</dbReference>
<reference evidence="2" key="2">
    <citation type="submission" date="2014-05" db="EMBL/GenBank/DDBJ databases">
        <title>Draft genome sequence of Virgibacillus massiliensis Vm-5.</title>
        <authorList>
            <person name="Khelaifia S."/>
            <person name="Croce O."/>
            <person name="Lagier J.C."/>
            <person name="Raoult D."/>
        </authorList>
    </citation>
    <scope>NUCLEOTIDE SEQUENCE [LARGE SCALE GENOMIC DNA]</scope>
    <source>
        <strain evidence="2">Vm-5</strain>
    </source>
</reference>
<protein>
    <recommendedName>
        <fullName evidence="3">DUF4062 domain-containing protein</fullName>
    </recommendedName>
</protein>
<gene>
    <name evidence="1" type="ORF">BN990_04326</name>
</gene>
<keyword evidence="2" id="KW-1185">Reference proteome</keyword>
<dbReference type="EMBL" id="CCDP010000003">
    <property type="protein sequence ID" value="CDQ41947.1"/>
    <property type="molecule type" value="Genomic_DNA"/>
</dbReference>
<dbReference type="AlphaFoldDB" id="A0A024QI97"/>
<proteinExistence type="predicted"/>
<dbReference type="Proteomes" id="UP000028875">
    <property type="component" value="Unassembled WGS sequence"/>
</dbReference>
<dbReference type="STRING" id="1462526.BN990_04326"/>
<evidence type="ECO:0008006" key="3">
    <source>
        <dbReference type="Google" id="ProtNLM"/>
    </source>
</evidence>
<organism evidence="1 2">
    <name type="scientific">Virgibacillus massiliensis</name>
    <dbReference type="NCBI Taxonomy" id="1462526"/>
    <lineage>
        <taxon>Bacteria</taxon>
        <taxon>Bacillati</taxon>
        <taxon>Bacillota</taxon>
        <taxon>Bacilli</taxon>
        <taxon>Bacillales</taxon>
        <taxon>Bacillaceae</taxon>
        <taxon>Virgibacillus</taxon>
    </lineage>
</organism>
<name>A0A024QI97_9BACI</name>
<evidence type="ECO:0000313" key="2">
    <source>
        <dbReference type="Proteomes" id="UP000028875"/>
    </source>
</evidence>
<reference evidence="1 2" key="1">
    <citation type="submission" date="2014-03" db="EMBL/GenBank/DDBJ databases">
        <authorList>
            <person name="Urmite Genomes U."/>
        </authorList>
    </citation>
    <scope>NUCLEOTIDE SEQUENCE [LARGE SCALE GENOMIC DNA]</scope>
    <source>
        <strain evidence="1 2">Vm-5</strain>
    </source>
</reference>